<proteinExistence type="predicted"/>
<dbReference type="EMBL" id="LS483254">
    <property type="protein sequence ID" value="SQD92563.1"/>
    <property type="molecule type" value="Genomic_DNA"/>
</dbReference>
<dbReference type="AlphaFoldDB" id="A0A2X3K675"/>
<gene>
    <name evidence="1" type="ORF">BARAN1_0539</name>
</gene>
<protein>
    <submittedName>
        <fullName evidence="1">Uncharacterized protein</fullName>
    </submittedName>
</protein>
<evidence type="ECO:0000313" key="1">
    <source>
        <dbReference type="EMBL" id="SQD92563.1"/>
    </source>
</evidence>
<dbReference type="Proteomes" id="UP000249818">
    <property type="component" value="Chromosome BARAN1"/>
</dbReference>
<reference evidence="2" key="1">
    <citation type="submission" date="2018-05" db="EMBL/GenBank/DDBJ databases">
        <authorList>
            <person name="Hao L."/>
        </authorList>
    </citation>
    <scope>NUCLEOTIDE SEQUENCE [LARGE SCALE GENOMIC DNA]</scope>
</reference>
<keyword evidence="2" id="KW-1185">Reference proteome</keyword>
<sequence>MLADLARYLVRAVTSRPGGVYVEHIRSGDVDFLFLRLTGPDDRGLAARDREALATVIEAIAAQAGQTVIVDWK</sequence>
<dbReference type="RefSeq" id="WP_122030762.1">
    <property type="nucleotide sequence ID" value="NZ_LS483254.1"/>
</dbReference>
<organism evidence="1 2">
    <name type="scientific">Candidatus Bipolaricaulis anaerobius</name>
    <dbReference type="NCBI Taxonomy" id="2026885"/>
    <lineage>
        <taxon>Bacteria</taxon>
        <taxon>Candidatus Bipolaricaulota</taxon>
        <taxon>Candidatus Bipolaricaulia</taxon>
        <taxon>Candidatus Bipolaricaulales</taxon>
        <taxon>Candidatus Bipolaricaulaceae</taxon>
        <taxon>Candidatus Bipolaricaulis</taxon>
    </lineage>
</organism>
<name>A0A2X3K675_9BACT</name>
<accession>A0A2X3K675</accession>
<evidence type="ECO:0000313" key="2">
    <source>
        <dbReference type="Proteomes" id="UP000249818"/>
    </source>
</evidence>
<dbReference type="KEGG" id="bana:BARAN1_0539"/>